<dbReference type="InterPro" id="IPR012677">
    <property type="entry name" value="Nucleotide-bd_a/b_plait_sf"/>
</dbReference>
<gene>
    <name evidence="6" type="ORF">H310_07638</name>
</gene>
<reference evidence="6" key="1">
    <citation type="submission" date="2013-12" db="EMBL/GenBank/DDBJ databases">
        <title>The Genome Sequence of Aphanomyces invadans NJM9701.</title>
        <authorList>
            <consortium name="The Broad Institute Genomics Platform"/>
            <person name="Russ C."/>
            <person name="Tyler B."/>
            <person name="van West P."/>
            <person name="Dieguez-Uribeondo J."/>
            <person name="Young S.K."/>
            <person name="Zeng Q."/>
            <person name="Gargeya S."/>
            <person name="Fitzgerald M."/>
            <person name="Abouelleil A."/>
            <person name="Alvarado L."/>
            <person name="Chapman S.B."/>
            <person name="Gainer-Dewar J."/>
            <person name="Goldberg J."/>
            <person name="Griggs A."/>
            <person name="Gujja S."/>
            <person name="Hansen M."/>
            <person name="Howarth C."/>
            <person name="Imamovic A."/>
            <person name="Ireland A."/>
            <person name="Larimer J."/>
            <person name="McCowan C."/>
            <person name="Murphy C."/>
            <person name="Pearson M."/>
            <person name="Poon T.W."/>
            <person name="Priest M."/>
            <person name="Roberts A."/>
            <person name="Saif S."/>
            <person name="Shea T."/>
            <person name="Sykes S."/>
            <person name="Wortman J."/>
            <person name="Nusbaum C."/>
            <person name="Birren B."/>
        </authorList>
    </citation>
    <scope>NUCLEOTIDE SEQUENCE [LARGE SCALE GENOMIC DNA]</scope>
    <source>
        <strain evidence="6">NJM9701</strain>
    </source>
</reference>
<feature type="compositionally biased region" description="Polar residues" evidence="4">
    <location>
        <begin position="221"/>
        <end position="242"/>
    </location>
</feature>
<dbReference type="GO" id="GO:0003729">
    <property type="term" value="F:mRNA binding"/>
    <property type="evidence" value="ECO:0007669"/>
    <property type="project" value="TreeGrafter"/>
</dbReference>
<evidence type="ECO:0000256" key="1">
    <source>
        <dbReference type="ARBA" id="ARBA00022737"/>
    </source>
</evidence>
<dbReference type="PANTHER" id="PTHR48032">
    <property type="entry name" value="RNA-BINDING PROTEIN MUSASHI HOMOLOG RBP6"/>
    <property type="match status" value="1"/>
</dbReference>
<evidence type="ECO:0000259" key="5">
    <source>
        <dbReference type="PROSITE" id="PS50102"/>
    </source>
</evidence>
<feature type="domain" description="RRM" evidence="5">
    <location>
        <begin position="130"/>
        <end position="207"/>
    </location>
</feature>
<evidence type="ECO:0000256" key="3">
    <source>
        <dbReference type="PROSITE-ProRule" id="PRU00176"/>
    </source>
</evidence>
<dbReference type="SMART" id="SM00360">
    <property type="entry name" value="RRM"/>
    <property type="match status" value="2"/>
</dbReference>
<keyword evidence="2 3" id="KW-0694">RNA-binding</keyword>
<feature type="region of interest" description="Disordered" evidence="4">
    <location>
        <begin position="204"/>
        <end position="270"/>
    </location>
</feature>
<evidence type="ECO:0000313" key="6">
    <source>
        <dbReference type="EMBL" id="ETW00249.1"/>
    </source>
</evidence>
<dbReference type="eggNOG" id="KOG4205">
    <property type="taxonomic scope" value="Eukaryota"/>
</dbReference>
<dbReference type="RefSeq" id="XP_008871274.1">
    <property type="nucleotide sequence ID" value="XM_008873052.1"/>
</dbReference>
<sequence length="533" mass="57364">MTDCSPKIGKIFIGGLSYETTDEKLRSYFGAYGTVTDAVVMKDPISRRSRGFGFITYADPSCVDRALAQPNHVLDSRRVEAKRAVPRAESARDTSSATSSRGGPPSASSSSGGMPGSLNSSGVGSGAATKKIFVGGLHYETKDAEFKKYFSQYGKVVSAEVMFNRETNKSRGFGFVIFESEHSVDLVLQDCGHVLDGKSVEVKRAVPRTDAPPGAPSGPATTRTHLGSSTRGSFSDDLSSTPKHLLSPRSNPPVSPASRCSPSLAPVAGASSSTFGGYAAAVRYGGGRVTSLPSSSPVPCGLDASLDQLHIDSAHLLQHPQHLAHRQSPDQSRLFRSHDGGSTPAYPPPYLSQHDYVDQSIPPQWQSRHQQPQPWQQHHQQHHPQQGWSTENHPTPGLRQPSEHSRHATVFGMFTPHQPTAASSNPPPRWDSSYGSSDGFQFGLGGFAGRAGMSSDGFEYGARPPTSSSLVGLGIEGEDDLPLRFGDPSYLGIDQDVDDRPQPPPSTNGPTPQYLYRHSEDDSDSGRYYPQYR</sequence>
<feature type="region of interest" description="Disordered" evidence="4">
    <location>
        <begin position="320"/>
        <end position="403"/>
    </location>
</feature>
<dbReference type="InterPro" id="IPR000504">
    <property type="entry name" value="RRM_dom"/>
</dbReference>
<dbReference type="CDD" id="cd12325">
    <property type="entry name" value="RRM1_hnRNPA_hnRNPD_like"/>
    <property type="match status" value="1"/>
</dbReference>
<dbReference type="Pfam" id="PF00076">
    <property type="entry name" value="RRM_1"/>
    <property type="match status" value="2"/>
</dbReference>
<dbReference type="GO" id="GO:0006417">
    <property type="term" value="P:regulation of translation"/>
    <property type="evidence" value="ECO:0007669"/>
    <property type="project" value="TreeGrafter"/>
</dbReference>
<keyword evidence="1" id="KW-0677">Repeat</keyword>
<dbReference type="SUPFAM" id="SSF54928">
    <property type="entry name" value="RNA-binding domain, RBD"/>
    <property type="match status" value="2"/>
</dbReference>
<dbReference type="FunFam" id="3.30.70.330:FF:000679">
    <property type="entry name" value="Heterogeneous nuclear ribonucleoprotein A1"/>
    <property type="match status" value="1"/>
</dbReference>
<dbReference type="GeneID" id="20084688"/>
<dbReference type="OrthoDB" id="1875751at2759"/>
<organism evidence="6">
    <name type="scientific">Aphanomyces invadans</name>
    <dbReference type="NCBI Taxonomy" id="157072"/>
    <lineage>
        <taxon>Eukaryota</taxon>
        <taxon>Sar</taxon>
        <taxon>Stramenopiles</taxon>
        <taxon>Oomycota</taxon>
        <taxon>Saprolegniomycetes</taxon>
        <taxon>Saprolegniales</taxon>
        <taxon>Verrucalvaceae</taxon>
        <taxon>Aphanomyces</taxon>
    </lineage>
</organism>
<evidence type="ECO:0000256" key="4">
    <source>
        <dbReference type="SAM" id="MobiDB-lite"/>
    </source>
</evidence>
<dbReference type="Gene3D" id="3.30.70.330">
    <property type="match status" value="2"/>
</dbReference>
<evidence type="ECO:0000256" key="2">
    <source>
        <dbReference type="ARBA" id="ARBA00022884"/>
    </source>
</evidence>
<feature type="compositionally biased region" description="Low complexity" evidence="4">
    <location>
        <begin position="93"/>
        <end position="122"/>
    </location>
</feature>
<name>A0A024U1W4_9STRA</name>
<feature type="compositionally biased region" description="Low complexity" evidence="4">
    <location>
        <begin position="362"/>
        <end position="386"/>
    </location>
</feature>
<dbReference type="InterPro" id="IPR035979">
    <property type="entry name" value="RBD_domain_sf"/>
</dbReference>
<protein>
    <recommendedName>
        <fullName evidence="5">RRM domain-containing protein</fullName>
    </recommendedName>
</protein>
<feature type="region of interest" description="Disordered" evidence="4">
    <location>
        <begin position="479"/>
        <end position="533"/>
    </location>
</feature>
<dbReference type="STRING" id="157072.A0A024U1W4"/>
<dbReference type="PANTHER" id="PTHR48032:SF6">
    <property type="entry name" value="RNA-BINDING (RRM_RBD_RNP MOTIFS) FAMILY PROTEIN"/>
    <property type="match status" value="1"/>
</dbReference>
<proteinExistence type="predicted"/>
<feature type="region of interest" description="Disordered" evidence="4">
    <location>
        <begin position="78"/>
        <end position="122"/>
    </location>
</feature>
<accession>A0A024U1W4</accession>
<dbReference type="PROSITE" id="PS50102">
    <property type="entry name" value="RRM"/>
    <property type="match status" value="2"/>
</dbReference>
<dbReference type="AlphaFoldDB" id="A0A024U1W4"/>
<feature type="domain" description="RRM" evidence="5">
    <location>
        <begin position="9"/>
        <end position="86"/>
    </location>
</feature>
<dbReference type="EMBL" id="KI913965">
    <property type="protein sequence ID" value="ETW00249.1"/>
    <property type="molecule type" value="Genomic_DNA"/>
</dbReference>
<dbReference type="FunFam" id="3.30.70.330:FF:000040">
    <property type="entry name" value="Heterogeneous nuclear ribonucleoprotein A2/B1"/>
    <property type="match status" value="1"/>
</dbReference>
<dbReference type="VEuPathDB" id="FungiDB:H310_07638"/>